<dbReference type="HOGENOM" id="CLU_492009_0_0_1"/>
<dbReference type="VEuPathDB" id="VectorBase:PHUM287010"/>
<evidence type="ECO:0000256" key="6">
    <source>
        <dbReference type="SAM" id="SignalP"/>
    </source>
</evidence>
<feature type="region of interest" description="Disordered" evidence="5">
    <location>
        <begin position="114"/>
        <end position="221"/>
    </location>
</feature>
<dbReference type="EC" id="3.2.1.35" evidence="4"/>
<dbReference type="InParanoid" id="E0VLE9"/>
<dbReference type="InterPro" id="IPR017853">
    <property type="entry name" value="GH"/>
</dbReference>
<dbReference type="GO" id="GO:0005975">
    <property type="term" value="P:carbohydrate metabolic process"/>
    <property type="evidence" value="ECO:0007669"/>
    <property type="project" value="InterPro"/>
</dbReference>
<dbReference type="OrthoDB" id="5796153at2759"/>
<dbReference type="CTD" id="8229567"/>
<evidence type="ECO:0000256" key="4">
    <source>
        <dbReference type="RuleBase" id="RU610713"/>
    </source>
</evidence>
<evidence type="ECO:0000313" key="9">
    <source>
        <dbReference type="Proteomes" id="UP000009046"/>
    </source>
</evidence>
<reference evidence="8" key="3">
    <citation type="submission" date="2020-05" db="UniProtKB">
        <authorList>
            <consortium name="EnsemblMetazoa"/>
        </authorList>
    </citation>
    <scope>IDENTIFICATION</scope>
    <source>
        <strain evidence="8">USDA</strain>
    </source>
</reference>
<evidence type="ECO:0000256" key="5">
    <source>
        <dbReference type="SAM" id="MobiDB-lite"/>
    </source>
</evidence>
<sequence>MFKYVQTMNFATAMLIFPFGVSISTNVRPPTTTTTTTTTTTVFPTPNTSNGFPSFEMSSSTEKDSSSTLSDNSSTSYKPFPSPNNFSSPLPPPSSSSLSSYSPLSPLSFMNISSSTTTSSPSPLPDVNSSTPSLPSTSSSPPDNCTTLSPSTLSLSPNNSSTSSSSSSSSSPSSVSSTTPYTESSSASSPSSSSSQLPDNSTSSPISTTNPTTPTPIPGSHRGFKIYWNVPSDRCKKHNIHFEPLTKMYGIIANKNDSFRGENVSILYDPGEFPIIQKFPNNTVKYHNGGFPQNGSLEKHLEKLKADIEKFVYKNFSGLGIIDFEVWRPVFRQNWNDQVIYRNKSFEWAKELKNNCSIAEGKINATAKETFEAHAKKFMLETLKEVKKLRPEGKWGYYGFPYCYNYRVNDTPECPKIAVKENNETLWLFNESTALYPSIYIKTKYNETEHVKFMIGKLNEAYRVSAMANYVPVYPYVWFRYLDNDTYLTEADMFYSIDIPRHYQMGGIILWGKGSDLDSKDKCQKFFQYMNETLGPALNRSLSYGNRLNHTILQ</sequence>
<dbReference type="Pfam" id="PF01630">
    <property type="entry name" value="Glyco_hydro_56"/>
    <property type="match status" value="1"/>
</dbReference>
<keyword evidence="4 7" id="KW-0378">Hydrolase</keyword>
<comment type="similarity">
    <text evidence="1 4">Belongs to the glycosyl hydrolase 56 family.</text>
</comment>
<dbReference type="EnsemblMetazoa" id="PHUM287010-RA">
    <property type="protein sequence ID" value="PHUM287010-PA"/>
    <property type="gene ID" value="PHUM287010"/>
</dbReference>
<dbReference type="GO" id="GO:0006952">
    <property type="term" value="P:defense response"/>
    <property type="evidence" value="ECO:0007669"/>
    <property type="project" value="InterPro"/>
</dbReference>
<keyword evidence="2" id="KW-1015">Disulfide bond</keyword>
<evidence type="ECO:0000256" key="2">
    <source>
        <dbReference type="ARBA" id="ARBA00023157"/>
    </source>
</evidence>
<evidence type="ECO:0000313" key="7">
    <source>
        <dbReference type="EMBL" id="EEB14205.1"/>
    </source>
</evidence>
<feature type="compositionally biased region" description="Low complexity" evidence="5">
    <location>
        <begin position="129"/>
        <end position="212"/>
    </location>
</feature>
<feature type="region of interest" description="Disordered" evidence="5">
    <location>
        <begin position="26"/>
        <end position="101"/>
    </location>
</feature>
<dbReference type="EMBL" id="DS235271">
    <property type="protein sequence ID" value="EEB14205.1"/>
    <property type="molecule type" value="Genomic_DNA"/>
</dbReference>
<feature type="signal peptide" evidence="6">
    <location>
        <begin position="1"/>
        <end position="22"/>
    </location>
</feature>
<name>E0VLE9_PEDHC</name>
<dbReference type="Proteomes" id="UP000009046">
    <property type="component" value="Unassembled WGS sequence"/>
</dbReference>
<dbReference type="PANTHER" id="PTHR11769:SF35">
    <property type="entry name" value="HYALURONIDASE"/>
    <property type="match status" value="1"/>
</dbReference>
<dbReference type="PRINTS" id="PR00846">
    <property type="entry name" value="GLHYDRLASE56"/>
</dbReference>
<feature type="chain" id="PRO_5011412520" description="Hyaluronidase" evidence="6">
    <location>
        <begin position="23"/>
        <end position="554"/>
    </location>
</feature>
<dbReference type="InterPro" id="IPR018155">
    <property type="entry name" value="Hyaluronidase"/>
</dbReference>
<reference evidence="7" key="2">
    <citation type="submission" date="2007-04" db="EMBL/GenBank/DDBJ databases">
        <title>The genome of the human body louse.</title>
        <authorList>
            <consortium name="The Human Body Louse Genome Consortium"/>
            <person name="Kirkness E."/>
            <person name="Walenz B."/>
            <person name="Hass B."/>
            <person name="Bruggner R."/>
            <person name="Strausberg R."/>
        </authorList>
    </citation>
    <scope>NUCLEOTIDE SEQUENCE</scope>
    <source>
        <strain evidence="7">USDA</strain>
    </source>
</reference>
<dbReference type="PRINTS" id="PR00847">
    <property type="entry name" value="HYALURONDASE"/>
</dbReference>
<protein>
    <recommendedName>
        <fullName evidence="4">Hyaluronidase</fullName>
        <ecNumber evidence="4">3.2.1.35</ecNumber>
    </recommendedName>
</protein>
<dbReference type="AlphaFoldDB" id="E0VLE9"/>
<dbReference type="KEGG" id="phu:Phum_PHUM287010"/>
<organism>
    <name type="scientific">Pediculus humanus subsp. corporis</name>
    <name type="common">Body louse</name>
    <dbReference type="NCBI Taxonomy" id="121224"/>
    <lineage>
        <taxon>Eukaryota</taxon>
        <taxon>Metazoa</taxon>
        <taxon>Ecdysozoa</taxon>
        <taxon>Arthropoda</taxon>
        <taxon>Hexapoda</taxon>
        <taxon>Insecta</taxon>
        <taxon>Pterygota</taxon>
        <taxon>Neoptera</taxon>
        <taxon>Paraneoptera</taxon>
        <taxon>Psocodea</taxon>
        <taxon>Troctomorpha</taxon>
        <taxon>Phthiraptera</taxon>
        <taxon>Anoplura</taxon>
        <taxon>Pediculidae</taxon>
        <taxon>Pediculus</taxon>
    </lineage>
</organism>
<dbReference type="eggNOG" id="ENOG502QTUU">
    <property type="taxonomic scope" value="Eukaryota"/>
</dbReference>
<dbReference type="GO" id="GO:0004415">
    <property type="term" value="F:hyalurononglucosaminidase activity"/>
    <property type="evidence" value="ECO:0007669"/>
    <property type="project" value="UniProtKB-UniRule"/>
</dbReference>
<evidence type="ECO:0000256" key="3">
    <source>
        <dbReference type="ARBA" id="ARBA00023180"/>
    </source>
</evidence>
<comment type="catalytic activity">
    <reaction evidence="4">
        <text>Random hydrolysis of (1-&gt;4)-linkages between N-acetyl-beta-D-glucosamine and D-glucuronate residues in hyaluronate.</text>
        <dbReference type="EC" id="3.2.1.35"/>
    </reaction>
</comment>
<keyword evidence="9" id="KW-1185">Reference proteome</keyword>
<feature type="compositionally biased region" description="Low complexity" evidence="5">
    <location>
        <begin position="26"/>
        <end position="88"/>
    </location>
</feature>
<dbReference type="GO" id="GO:0030214">
    <property type="term" value="P:hyaluronan catabolic process"/>
    <property type="evidence" value="ECO:0007669"/>
    <property type="project" value="TreeGrafter"/>
</dbReference>
<proteinExistence type="inferred from homology"/>
<dbReference type="Gene3D" id="3.20.20.70">
    <property type="entry name" value="Aldolase class I"/>
    <property type="match status" value="1"/>
</dbReference>
<dbReference type="InterPro" id="IPR001329">
    <property type="entry name" value="Venom_Hyaluronidase"/>
</dbReference>
<dbReference type="SUPFAM" id="SSF51445">
    <property type="entry name" value="(Trans)glycosidases"/>
    <property type="match status" value="1"/>
</dbReference>
<keyword evidence="3" id="KW-0325">Glycoprotein</keyword>
<dbReference type="RefSeq" id="XP_002426943.1">
    <property type="nucleotide sequence ID" value="XM_002426898.1"/>
</dbReference>
<dbReference type="GeneID" id="8229567"/>
<evidence type="ECO:0000256" key="1">
    <source>
        <dbReference type="ARBA" id="ARBA00008871"/>
    </source>
</evidence>
<accession>E0VLE9</accession>
<dbReference type="STRING" id="121224.E0VLE9"/>
<dbReference type="InterPro" id="IPR013785">
    <property type="entry name" value="Aldolase_TIM"/>
</dbReference>
<gene>
    <name evidence="8" type="primary">8229567</name>
    <name evidence="7" type="ORF">Phum_PHUM287010</name>
</gene>
<dbReference type="EMBL" id="AAZO01003333">
    <property type="status" value="NOT_ANNOTATED_CDS"/>
    <property type="molecule type" value="Genomic_DNA"/>
</dbReference>
<evidence type="ECO:0000313" key="8">
    <source>
        <dbReference type="EnsemblMetazoa" id="PHUM287010-PA"/>
    </source>
</evidence>
<keyword evidence="6" id="KW-0732">Signal</keyword>
<keyword evidence="4 7" id="KW-0326">Glycosidase</keyword>
<dbReference type="PANTHER" id="PTHR11769">
    <property type="entry name" value="HYALURONIDASE"/>
    <property type="match status" value="1"/>
</dbReference>
<reference evidence="7" key="1">
    <citation type="submission" date="2007-04" db="EMBL/GenBank/DDBJ databases">
        <title>Annotation of Pediculus humanus corporis strain USDA.</title>
        <authorList>
            <person name="Kirkness E."/>
            <person name="Hannick L."/>
            <person name="Hass B."/>
            <person name="Bruggner R."/>
            <person name="Lawson D."/>
            <person name="Bidwell S."/>
            <person name="Joardar V."/>
            <person name="Caler E."/>
            <person name="Walenz B."/>
            <person name="Inman J."/>
            <person name="Schobel S."/>
            <person name="Galinsky K."/>
            <person name="Amedeo P."/>
            <person name="Strausberg R."/>
        </authorList>
    </citation>
    <scope>NUCLEOTIDE SEQUENCE</scope>
    <source>
        <strain evidence="7">USDA</strain>
    </source>
</reference>